<dbReference type="Gene3D" id="3.30.710.10">
    <property type="entry name" value="Potassium Channel Kv1.1, Chain A"/>
    <property type="match status" value="1"/>
</dbReference>
<feature type="compositionally biased region" description="Basic residues" evidence="1">
    <location>
        <begin position="304"/>
        <end position="328"/>
    </location>
</feature>
<feature type="domain" description="BTB" evidence="2">
    <location>
        <begin position="29"/>
        <end position="104"/>
    </location>
</feature>
<comment type="caution">
    <text evidence="3">The sequence shown here is derived from an EMBL/GenBank/DDBJ whole genome shotgun (WGS) entry which is preliminary data.</text>
</comment>
<dbReference type="Proteomes" id="UP001150062">
    <property type="component" value="Unassembled WGS sequence"/>
</dbReference>
<evidence type="ECO:0000256" key="1">
    <source>
        <dbReference type="SAM" id="MobiDB-lite"/>
    </source>
</evidence>
<feature type="compositionally biased region" description="Low complexity" evidence="1">
    <location>
        <begin position="615"/>
        <end position="644"/>
    </location>
</feature>
<dbReference type="SMART" id="SM00225">
    <property type="entry name" value="BTB"/>
    <property type="match status" value="1"/>
</dbReference>
<dbReference type="Gene3D" id="1.25.40.420">
    <property type="match status" value="1"/>
</dbReference>
<name>A0ABQ8Z3G8_9EUKA</name>
<dbReference type="Pfam" id="PF00651">
    <property type="entry name" value="BTB"/>
    <property type="match status" value="1"/>
</dbReference>
<evidence type="ECO:0000313" key="4">
    <source>
        <dbReference type="Proteomes" id="UP001150062"/>
    </source>
</evidence>
<gene>
    <name evidence="3" type="ORF">M0813_15128</name>
</gene>
<protein>
    <submittedName>
        <fullName evidence="3">Btb (Poz) domain-containing 2a-related</fullName>
    </submittedName>
</protein>
<feature type="compositionally biased region" description="Acidic residues" evidence="1">
    <location>
        <begin position="592"/>
        <end position="614"/>
    </location>
</feature>
<feature type="region of interest" description="Disordered" evidence="1">
    <location>
        <begin position="525"/>
        <end position="644"/>
    </location>
</feature>
<reference evidence="3" key="1">
    <citation type="submission" date="2022-08" db="EMBL/GenBank/DDBJ databases">
        <title>Novel sulfate-reducing endosymbionts in the free-living metamonad Anaeramoeba.</title>
        <authorList>
            <person name="Jerlstrom-Hultqvist J."/>
            <person name="Cepicka I."/>
            <person name="Gallot-Lavallee L."/>
            <person name="Salas-Leiva D."/>
            <person name="Curtis B.A."/>
            <person name="Zahonova K."/>
            <person name="Pipaliya S."/>
            <person name="Dacks J."/>
            <person name="Roger A.J."/>
        </authorList>
    </citation>
    <scope>NUCLEOTIDE SEQUENCE</scope>
    <source>
        <strain evidence="3">Schooner1</strain>
    </source>
</reference>
<dbReference type="PANTHER" id="PTHR45774:SF3">
    <property type="entry name" value="BTB (POZ) DOMAIN-CONTAINING 2B-RELATED"/>
    <property type="match status" value="1"/>
</dbReference>
<keyword evidence="4" id="KW-1185">Reference proteome</keyword>
<dbReference type="Pfam" id="PF07707">
    <property type="entry name" value="BACK"/>
    <property type="match status" value="1"/>
</dbReference>
<feature type="region of interest" description="Disordered" evidence="1">
    <location>
        <begin position="265"/>
        <end position="370"/>
    </location>
</feature>
<dbReference type="InterPro" id="IPR000210">
    <property type="entry name" value="BTB/POZ_dom"/>
</dbReference>
<dbReference type="InterPro" id="IPR011333">
    <property type="entry name" value="SKP1/BTB/POZ_sf"/>
</dbReference>
<evidence type="ECO:0000259" key="2">
    <source>
        <dbReference type="PROSITE" id="PS50097"/>
    </source>
</evidence>
<accession>A0ABQ8Z3G8</accession>
<feature type="compositionally biased region" description="Acidic residues" evidence="1">
    <location>
        <begin position="528"/>
        <end position="556"/>
    </location>
</feature>
<dbReference type="CDD" id="cd14733">
    <property type="entry name" value="BACK"/>
    <property type="match status" value="1"/>
</dbReference>
<feature type="compositionally biased region" description="Basic residues" evidence="1">
    <location>
        <begin position="336"/>
        <end position="360"/>
    </location>
</feature>
<evidence type="ECO:0000313" key="3">
    <source>
        <dbReference type="EMBL" id="KAJ6251366.1"/>
    </source>
</evidence>
<dbReference type="EMBL" id="JAOAOG010000061">
    <property type="protein sequence ID" value="KAJ6251366.1"/>
    <property type="molecule type" value="Genomic_DNA"/>
</dbReference>
<dbReference type="SUPFAM" id="SSF54695">
    <property type="entry name" value="POZ domain"/>
    <property type="match status" value="1"/>
</dbReference>
<sequence>MATFRLPPNKSDQKLREKYSKFLNNSNLSDITFLVGDEKNKTLFFAHKFVLATTSKVWSVQLYGNFKEAKLNNKDNPILIPDLHPSVFECLLKYCYTQEVDLDYENAVQVLHASERYEILDLKKACSLWLCSQITLENCCLLLEHSIYANSFLLEEKCSKFIAKNAYKILTIEKDFSFLSMETLIKIMSLENLIGLKEIVLFRICVKWGEEKIKKKATLEFTKKETETKTEIKTEIEKGTKTETEMEKEKETKTKKETEIKKEIEKGTKTEKEMEKEKQKETEKKNTTQLNTSIKNEVNIENIKKKKKKPKKKKKKKKKKGKINKNKKNLSNSIKIKNKNKNKNKNRNKISLKKNARKKNLIIQNQEQNKKQKEMSKFLGGIFSKIKFSLMSCEDLLEVMSTNIVSKKELIYHCFEIIDQIYAPRFRSPKPRKQTKILLLSAESNSNWLSDVKRHIKSGGFKKVDVFRCEQGTPTLSKLLKYDTLFTFSQMNYFDSIKFGDVLSKYVKTGRGLIVSTFATEALNNESEVNENENGNETETETETENENENEIENETENVNVVEFGNLNRNDNGNESVNGNGNENENQTENMNENENDNDNDNENENENEIEIEIENGNGNDNINETHNGNDNMRNRGFNENNQGNNIITQSAEKSLQIKGKLLKKKLLPFIPGNKNYGRSKKLGNFDRKHPIMNGVIKFSGGRSSYRSNVKLNKNTNLIASWNDGVPLVAEKQINSNYGIVIELNFFPVSSNCRFDFWDVNTNGDTLICNAIEYASFH</sequence>
<dbReference type="PROSITE" id="PS50097">
    <property type="entry name" value="BTB"/>
    <property type="match status" value="1"/>
</dbReference>
<organism evidence="3 4">
    <name type="scientific">Anaeramoeba flamelloides</name>
    <dbReference type="NCBI Taxonomy" id="1746091"/>
    <lineage>
        <taxon>Eukaryota</taxon>
        <taxon>Metamonada</taxon>
        <taxon>Anaeramoebidae</taxon>
        <taxon>Anaeramoeba</taxon>
    </lineage>
</organism>
<feature type="compositionally biased region" description="Basic and acidic residues" evidence="1">
    <location>
        <begin position="265"/>
        <end position="286"/>
    </location>
</feature>
<feature type="compositionally biased region" description="Low complexity" evidence="1">
    <location>
        <begin position="557"/>
        <end position="591"/>
    </location>
</feature>
<proteinExistence type="predicted"/>
<dbReference type="PANTHER" id="PTHR45774">
    <property type="entry name" value="BTB/POZ DOMAIN-CONTAINING"/>
    <property type="match status" value="1"/>
</dbReference>
<dbReference type="InterPro" id="IPR011705">
    <property type="entry name" value="BACK"/>
</dbReference>
<feature type="region of interest" description="Disordered" evidence="1">
    <location>
        <begin position="237"/>
        <end position="256"/>
    </location>
</feature>